<evidence type="ECO:0000256" key="5">
    <source>
        <dbReference type="ARBA" id="ARBA00023054"/>
    </source>
</evidence>
<dbReference type="AlphaFoldDB" id="A0AAV7QL78"/>
<feature type="region of interest" description="Disordered" evidence="7">
    <location>
        <begin position="100"/>
        <end position="138"/>
    </location>
</feature>
<evidence type="ECO:0000256" key="6">
    <source>
        <dbReference type="SAM" id="Coils"/>
    </source>
</evidence>
<evidence type="ECO:0000313" key="8">
    <source>
        <dbReference type="EMBL" id="KAJ1140242.1"/>
    </source>
</evidence>
<evidence type="ECO:0000256" key="7">
    <source>
        <dbReference type="SAM" id="MobiDB-lite"/>
    </source>
</evidence>
<gene>
    <name evidence="8" type="ORF">NDU88_006599</name>
</gene>
<feature type="region of interest" description="Disordered" evidence="7">
    <location>
        <begin position="188"/>
        <end position="211"/>
    </location>
</feature>
<evidence type="ECO:0000313" key="9">
    <source>
        <dbReference type="Proteomes" id="UP001066276"/>
    </source>
</evidence>
<dbReference type="EMBL" id="JANPWB010000010">
    <property type="protein sequence ID" value="KAJ1140242.1"/>
    <property type="molecule type" value="Genomic_DNA"/>
</dbReference>
<keyword evidence="4" id="KW-0963">Cytoplasm</keyword>
<keyword evidence="9" id="KW-1185">Reference proteome</keyword>
<name>A0AAV7QL78_PLEWA</name>
<evidence type="ECO:0000256" key="2">
    <source>
        <dbReference type="ARBA" id="ARBA00008975"/>
    </source>
</evidence>
<sequence>MSLDNLFQHILLTEQQAQQKRRLLQEVKLETRNYHEKIKALTEELSKAKTELEFKCFWLQRRGGGTARRSESCWDSCLWRLIRDLLGSCGALIQRRQRSGPSAAVGGKASQLKKSKEKGHVQALSTRHGEAGKDINNPEMGPTIPVMFKQPMQGIGLGPSLPWQEDPLETTIPILNDAWKDVDLAQREGVDHPPSDLVRSTDGDGNGDSPQVSSFKFIGYCRKRDGLGEKCGTISSGSGTTLQIPKQSESELCLADTNFISIDT</sequence>
<feature type="compositionally biased region" description="Basic and acidic residues" evidence="7">
    <location>
        <begin position="188"/>
        <end position="202"/>
    </location>
</feature>
<evidence type="ECO:0000256" key="1">
    <source>
        <dbReference type="ARBA" id="ARBA00004496"/>
    </source>
</evidence>
<reference evidence="8" key="1">
    <citation type="journal article" date="2022" name="bioRxiv">
        <title>Sequencing and chromosome-scale assembly of the giantPleurodeles waltlgenome.</title>
        <authorList>
            <person name="Brown T."/>
            <person name="Elewa A."/>
            <person name="Iarovenko S."/>
            <person name="Subramanian E."/>
            <person name="Araus A.J."/>
            <person name="Petzold A."/>
            <person name="Susuki M."/>
            <person name="Suzuki K.-i.T."/>
            <person name="Hayashi T."/>
            <person name="Toyoda A."/>
            <person name="Oliveira C."/>
            <person name="Osipova E."/>
            <person name="Leigh N.D."/>
            <person name="Simon A."/>
            <person name="Yun M.H."/>
        </authorList>
    </citation>
    <scope>NUCLEOTIDE SEQUENCE</scope>
    <source>
        <strain evidence="8">20211129_DDA</strain>
        <tissue evidence="8">Liver</tissue>
    </source>
</reference>
<feature type="coiled-coil region" evidence="6">
    <location>
        <begin position="24"/>
        <end position="51"/>
    </location>
</feature>
<evidence type="ECO:0000256" key="4">
    <source>
        <dbReference type="ARBA" id="ARBA00022490"/>
    </source>
</evidence>
<dbReference type="GO" id="GO:0005737">
    <property type="term" value="C:cytoplasm"/>
    <property type="evidence" value="ECO:0007669"/>
    <property type="project" value="UniProtKB-SubCell"/>
</dbReference>
<comment type="similarity">
    <text evidence="2">Belongs to the CCDC172 family.</text>
</comment>
<proteinExistence type="inferred from homology"/>
<dbReference type="PANTHER" id="PTHR22419">
    <property type="entry name" value="COILED-COIL DOMAIN-CONTAINING PROTEIN 172"/>
    <property type="match status" value="1"/>
</dbReference>
<comment type="subcellular location">
    <subcellularLocation>
        <location evidence="1">Cytoplasm</location>
    </subcellularLocation>
</comment>
<protein>
    <recommendedName>
        <fullName evidence="3">Coiled-coil domain-containing protein 172</fullName>
    </recommendedName>
</protein>
<comment type="caution">
    <text evidence="8">The sequence shown here is derived from an EMBL/GenBank/DDBJ whole genome shotgun (WGS) entry which is preliminary data.</text>
</comment>
<dbReference type="InterPro" id="IPR029618">
    <property type="entry name" value="CCDC172"/>
</dbReference>
<accession>A0AAV7QL78</accession>
<organism evidence="8 9">
    <name type="scientific">Pleurodeles waltl</name>
    <name type="common">Iberian ribbed newt</name>
    <dbReference type="NCBI Taxonomy" id="8319"/>
    <lineage>
        <taxon>Eukaryota</taxon>
        <taxon>Metazoa</taxon>
        <taxon>Chordata</taxon>
        <taxon>Craniata</taxon>
        <taxon>Vertebrata</taxon>
        <taxon>Euteleostomi</taxon>
        <taxon>Amphibia</taxon>
        <taxon>Batrachia</taxon>
        <taxon>Caudata</taxon>
        <taxon>Salamandroidea</taxon>
        <taxon>Salamandridae</taxon>
        <taxon>Pleurodelinae</taxon>
        <taxon>Pleurodeles</taxon>
    </lineage>
</organism>
<keyword evidence="5 6" id="KW-0175">Coiled coil</keyword>
<dbReference type="Proteomes" id="UP001066276">
    <property type="component" value="Chromosome 6"/>
</dbReference>
<evidence type="ECO:0000256" key="3">
    <source>
        <dbReference type="ARBA" id="ARBA00022327"/>
    </source>
</evidence>
<dbReference type="PANTHER" id="PTHR22419:SF2">
    <property type="entry name" value="COILED-COIL DOMAIN-CONTAINING PROTEIN 172"/>
    <property type="match status" value="1"/>
</dbReference>